<accession>A0A420XQ44</accession>
<dbReference type="InterPro" id="IPR032025">
    <property type="entry name" value="DUF5063"/>
</dbReference>
<comment type="caution">
    <text evidence="1">The sequence shown here is derived from an EMBL/GenBank/DDBJ whole genome shotgun (WGS) entry which is preliminary data.</text>
</comment>
<sequence>MSDTHTLVPTGDGQSEDWGDFAAEISDQVESFVLAVREIAAGESPETAVSLLLLQVSQVLLAGGRLGAVQDVVPDERFEPDAGDDADLDGVRTSLANLLEPVDEYTEVFDPYGEPPEVVTTTLSDDIADVVVDLVHGLQHYKAGRTVEALWWWQFSYLSNWGATASAALRALQSVISHVRLDAGAQHDAELVVEDRLLAETAASAVAPPQGYVPRH</sequence>
<dbReference type="Gene3D" id="1.20.120.1550">
    <property type="entry name" value="Protein of unknown function DUF5063"/>
    <property type="match status" value="1"/>
</dbReference>
<proteinExistence type="predicted"/>
<keyword evidence="2" id="KW-1185">Reference proteome</keyword>
<evidence type="ECO:0000313" key="1">
    <source>
        <dbReference type="EMBL" id="RKS75408.1"/>
    </source>
</evidence>
<dbReference type="AlphaFoldDB" id="A0A420XQ44"/>
<dbReference type="RefSeq" id="WP_121193182.1">
    <property type="nucleotide sequence ID" value="NZ_RBWV01000011.1"/>
</dbReference>
<dbReference type="EMBL" id="RBWV01000011">
    <property type="protein sequence ID" value="RKS75408.1"/>
    <property type="molecule type" value="Genomic_DNA"/>
</dbReference>
<evidence type="ECO:0000313" key="2">
    <source>
        <dbReference type="Proteomes" id="UP000281955"/>
    </source>
</evidence>
<dbReference type="Pfam" id="PF16702">
    <property type="entry name" value="DUF5063"/>
    <property type="match status" value="1"/>
</dbReference>
<dbReference type="OrthoDB" id="3524665at2"/>
<reference evidence="1 2" key="1">
    <citation type="submission" date="2018-10" db="EMBL/GenBank/DDBJ databases">
        <title>Genomic Encyclopedia of Archaeal and Bacterial Type Strains, Phase II (KMG-II): from individual species to whole genera.</title>
        <authorList>
            <person name="Goeker M."/>
        </authorList>
    </citation>
    <scope>NUCLEOTIDE SEQUENCE [LARGE SCALE GENOMIC DNA]</scope>
    <source>
        <strain evidence="1 2">RP-AC37</strain>
    </source>
</reference>
<protein>
    <submittedName>
        <fullName evidence="1">Uncharacterized protein DUF5063</fullName>
    </submittedName>
</protein>
<name>A0A420XQ44_9ACTN</name>
<dbReference type="InterPro" id="IPR038312">
    <property type="entry name" value="DUF5063_sf"/>
</dbReference>
<dbReference type="Proteomes" id="UP000281955">
    <property type="component" value="Unassembled WGS sequence"/>
</dbReference>
<organism evidence="1 2">
    <name type="scientific">Motilibacter peucedani</name>
    <dbReference type="NCBI Taxonomy" id="598650"/>
    <lineage>
        <taxon>Bacteria</taxon>
        <taxon>Bacillati</taxon>
        <taxon>Actinomycetota</taxon>
        <taxon>Actinomycetes</taxon>
        <taxon>Motilibacterales</taxon>
        <taxon>Motilibacteraceae</taxon>
        <taxon>Motilibacter</taxon>
    </lineage>
</organism>
<gene>
    <name evidence="1" type="ORF">CLV35_1872</name>
</gene>
<dbReference type="InParanoid" id="A0A420XQ44"/>